<dbReference type="SUPFAM" id="SSF48403">
    <property type="entry name" value="Ankyrin repeat"/>
    <property type="match status" value="1"/>
</dbReference>
<dbReference type="InterPro" id="IPR002110">
    <property type="entry name" value="Ankyrin_rpt"/>
</dbReference>
<keyword evidence="2" id="KW-0040">ANK repeat</keyword>
<dbReference type="SUPFAM" id="SSF52540">
    <property type="entry name" value="P-loop containing nucleoside triphosphate hydrolases"/>
    <property type="match status" value="1"/>
</dbReference>
<dbReference type="PANTHER" id="PTHR10039">
    <property type="entry name" value="AMELOGENIN"/>
    <property type="match status" value="1"/>
</dbReference>
<dbReference type="PROSITE" id="PS50088">
    <property type="entry name" value="ANK_REPEAT"/>
    <property type="match status" value="2"/>
</dbReference>
<feature type="repeat" description="ANK" evidence="2">
    <location>
        <begin position="642"/>
        <end position="674"/>
    </location>
</feature>
<evidence type="ECO:0000313" key="5">
    <source>
        <dbReference type="Proteomes" id="UP001373714"/>
    </source>
</evidence>
<keyword evidence="5" id="KW-1185">Reference proteome</keyword>
<feature type="repeat" description="ANK" evidence="2">
    <location>
        <begin position="675"/>
        <end position="707"/>
    </location>
</feature>
<name>A0AAV9TZ55_9PEZI</name>
<dbReference type="Pfam" id="PF22939">
    <property type="entry name" value="WHD_GPIID"/>
    <property type="match status" value="1"/>
</dbReference>
<evidence type="ECO:0000259" key="3">
    <source>
        <dbReference type="PROSITE" id="PS50837"/>
    </source>
</evidence>
<gene>
    <name evidence="4" type="ORF">TWF730_004822</name>
</gene>
<dbReference type="InterPro" id="IPR027417">
    <property type="entry name" value="P-loop_NTPase"/>
</dbReference>
<dbReference type="AlphaFoldDB" id="A0AAV9TZ55"/>
<evidence type="ECO:0000313" key="4">
    <source>
        <dbReference type="EMBL" id="KAK6330329.1"/>
    </source>
</evidence>
<sequence length="780" mass="88849">MGISVQINRISIATKLPARSISYSLGFPNHSQDTREKVKAKEREILRILDKSPYQDRKDRNPDRIHGTCEWFVGHRLFKEWQENKTPLSRTLWVSADPGCGKSVLAKYLIDSILPTTESRTTCYFFFKDDFEDQRSAITALCCILRQIFIQRRILLSESIIEQFEITSDPKGFTNSFSRLWDALLSTANDKNAGQIVCILDAFDECESNGRSQLAQALCALYGTKKNPNSNLKFLLTSRPYGEIRRGFQTQILGIPGLPVIHLSGENEAEMTKISDEIDIFIKARVQDIGARLKLKLEEEEFLLEKLMRVPNRTYLWAYLILDLVQSDIYINKNGIARVTSHLPKTVDEAYEKIISKSHDFKKTRRLLQIVVAAARPLTLKEMSLALALKGNPEESYQSKTYSNFYFESEERFHEIVRDLCGLFVTIINSRIYLLHQTAKEFLVRSDLTSSPKRTNRKFQWKHSLRLLESHQVLARACIQYLLFSKFNVPPLYKDAVPRYTEDHVFLDYSANHWTTHVLESQMEANNATARSILKLCDSKSQRCLIWLMVYWASQNTDFPNGFTSLMIASYFGLTKAMKIFLESDDPGLNLRDDTHGRSALSWATGSGYNSAVELLVNINRPWWGMGKLYREKVQIDSVDTYGRTPLIYAVWNNNVTAIKLLLNAGASVDLEDRVGGTPLSYAICGGNDKVVGLILRNGTKVDSKKSIIQKLFISSMKKNDKDVSKLLLDTEMVDPDLEDTDGIPPLSWAIKHRSLAILQLLIARGAKLDICYPAILVSE</sequence>
<dbReference type="InterPro" id="IPR036770">
    <property type="entry name" value="Ankyrin_rpt-contain_sf"/>
</dbReference>
<dbReference type="InterPro" id="IPR007111">
    <property type="entry name" value="NACHT_NTPase"/>
</dbReference>
<dbReference type="Pfam" id="PF24883">
    <property type="entry name" value="NPHP3_N"/>
    <property type="match status" value="1"/>
</dbReference>
<organism evidence="4 5">
    <name type="scientific">Orbilia blumenaviensis</name>
    <dbReference type="NCBI Taxonomy" id="1796055"/>
    <lineage>
        <taxon>Eukaryota</taxon>
        <taxon>Fungi</taxon>
        <taxon>Dikarya</taxon>
        <taxon>Ascomycota</taxon>
        <taxon>Pezizomycotina</taxon>
        <taxon>Orbiliomycetes</taxon>
        <taxon>Orbiliales</taxon>
        <taxon>Orbiliaceae</taxon>
        <taxon>Orbilia</taxon>
    </lineage>
</organism>
<dbReference type="PROSITE" id="PS50837">
    <property type="entry name" value="NACHT"/>
    <property type="match status" value="1"/>
</dbReference>
<accession>A0AAV9TZ55</accession>
<evidence type="ECO:0000256" key="1">
    <source>
        <dbReference type="ARBA" id="ARBA00022737"/>
    </source>
</evidence>
<dbReference type="SMART" id="SM00248">
    <property type="entry name" value="ANK"/>
    <property type="match status" value="5"/>
</dbReference>
<evidence type="ECO:0000256" key="2">
    <source>
        <dbReference type="PROSITE-ProRule" id="PRU00023"/>
    </source>
</evidence>
<dbReference type="Gene3D" id="1.25.40.20">
    <property type="entry name" value="Ankyrin repeat-containing domain"/>
    <property type="match status" value="1"/>
</dbReference>
<dbReference type="EMBL" id="JAVHNS010000019">
    <property type="protein sequence ID" value="KAK6330329.1"/>
    <property type="molecule type" value="Genomic_DNA"/>
</dbReference>
<dbReference type="Gene3D" id="3.40.50.300">
    <property type="entry name" value="P-loop containing nucleotide triphosphate hydrolases"/>
    <property type="match status" value="1"/>
</dbReference>
<keyword evidence="1" id="KW-0677">Repeat</keyword>
<reference evidence="4 5" key="1">
    <citation type="submission" date="2019-10" db="EMBL/GenBank/DDBJ databases">
        <authorList>
            <person name="Palmer J.M."/>
        </authorList>
    </citation>
    <scope>NUCLEOTIDE SEQUENCE [LARGE SCALE GENOMIC DNA]</scope>
    <source>
        <strain evidence="4 5">TWF730</strain>
    </source>
</reference>
<comment type="caution">
    <text evidence="4">The sequence shown here is derived from an EMBL/GenBank/DDBJ whole genome shotgun (WGS) entry which is preliminary data.</text>
</comment>
<dbReference type="Pfam" id="PF12796">
    <property type="entry name" value="Ank_2"/>
    <property type="match status" value="2"/>
</dbReference>
<feature type="domain" description="NACHT" evidence="3">
    <location>
        <begin position="90"/>
        <end position="240"/>
    </location>
</feature>
<dbReference type="PROSITE" id="PS50297">
    <property type="entry name" value="ANK_REP_REGION"/>
    <property type="match status" value="1"/>
</dbReference>
<dbReference type="InterPro" id="IPR054471">
    <property type="entry name" value="GPIID_WHD"/>
</dbReference>
<dbReference type="Proteomes" id="UP001373714">
    <property type="component" value="Unassembled WGS sequence"/>
</dbReference>
<dbReference type="InterPro" id="IPR056884">
    <property type="entry name" value="NPHP3-like_N"/>
</dbReference>
<protein>
    <recommendedName>
        <fullName evidence="3">NACHT domain-containing protein</fullName>
    </recommendedName>
</protein>
<proteinExistence type="predicted"/>